<organism evidence="3 4">
    <name type="scientific">Panaeolus cyanescens</name>
    <dbReference type="NCBI Taxonomy" id="181874"/>
    <lineage>
        <taxon>Eukaryota</taxon>
        <taxon>Fungi</taxon>
        <taxon>Dikarya</taxon>
        <taxon>Basidiomycota</taxon>
        <taxon>Agaricomycotina</taxon>
        <taxon>Agaricomycetes</taxon>
        <taxon>Agaricomycetidae</taxon>
        <taxon>Agaricales</taxon>
        <taxon>Agaricineae</taxon>
        <taxon>Galeropsidaceae</taxon>
        <taxon>Panaeolus</taxon>
    </lineage>
</organism>
<keyword evidence="4" id="KW-1185">Reference proteome</keyword>
<comment type="caution">
    <text evidence="3">The sequence shown here is derived from an EMBL/GenBank/DDBJ whole genome shotgun (WGS) entry which is preliminary data.</text>
</comment>
<evidence type="ECO:0000256" key="2">
    <source>
        <dbReference type="SAM" id="Phobius"/>
    </source>
</evidence>
<dbReference type="Gene3D" id="2.60.120.260">
    <property type="entry name" value="Galactose-binding domain-like"/>
    <property type="match status" value="1"/>
</dbReference>
<dbReference type="EMBL" id="NHTK01005762">
    <property type="protein sequence ID" value="PPQ74310.1"/>
    <property type="molecule type" value="Genomic_DNA"/>
</dbReference>
<dbReference type="AlphaFoldDB" id="A0A409W702"/>
<evidence type="ECO:0000313" key="3">
    <source>
        <dbReference type="EMBL" id="PPQ74310.1"/>
    </source>
</evidence>
<evidence type="ECO:0000313" key="4">
    <source>
        <dbReference type="Proteomes" id="UP000284842"/>
    </source>
</evidence>
<sequence length="385" mass="41276">MSTVIRIDNVDPQIIYSGTWTTHPSESGYNHTISLTRRIGNSATLNFIGKSLALKVAKVIRFVCKSNLKFQGNSVAVVGQLGPHPPNAPAITRYQVDDGDPVTFAPASPSSDLTRMLFYQSPALPFGPHKLVMTNMMDLDWIWFDYFEVTSLDGLPQLPGISSSTGTLTIPQQTSPTSGRSGSSTSQDLVSTTGAQPQAPITTISTLILTSISQGLDSFTAGILPSDAPTFVPSPQGDSNSSENSTRTGPIVGAILGSIAFLGIGIALILCLRRRRRNAIRDPDMTTLDSSPRQNDALSSSYSVVTPLTSEMRTQNDMYSDSRYTTYMSTRSSIPPSSISTFAERTVDTPQGNFTAQPGPSTSKRRLQLATVASPELPLPTYSAS</sequence>
<keyword evidence="2" id="KW-0472">Membrane</keyword>
<feature type="compositionally biased region" description="Low complexity" evidence="1">
    <location>
        <begin position="172"/>
        <end position="187"/>
    </location>
</feature>
<protein>
    <submittedName>
        <fullName evidence="3">Uncharacterized protein</fullName>
    </submittedName>
</protein>
<feature type="region of interest" description="Disordered" evidence="1">
    <location>
        <begin position="163"/>
        <end position="196"/>
    </location>
</feature>
<feature type="transmembrane region" description="Helical" evidence="2">
    <location>
        <begin position="251"/>
        <end position="272"/>
    </location>
</feature>
<dbReference type="OrthoDB" id="3265734at2759"/>
<accession>A0A409W702</accession>
<gene>
    <name evidence="3" type="ORF">CVT24_000562</name>
</gene>
<dbReference type="Proteomes" id="UP000284842">
    <property type="component" value="Unassembled WGS sequence"/>
</dbReference>
<keyword evidence="2" id="KW-1133">Transmembrane helix</keyword>
<evidence type="ECO:0000256" key="1">
    <source>
        <dbReference type="SAM" id="MobiDB-lite"/>
    </source>
</evidence>
<proteinExistence type="predicted"/>
<dbReference type="InParanoid" id="A0A409W702"/>
<name>A0A409W702_9AGAR</name>
<feature type="compositionally biased region" description="Polar residues" evidence="1">
    <location>
        <begin position="236"/>
        <end position="246"/>
    </location>
</feature>
<feature type="region of interest" description="Disordered" evidence="1">
    <location>
        <begin position="227"/>
        <end position="246"/>
    </location>
</feature>
<keyword evidence="2" id="KW-0812">Transmembrane</keyword>
<reference evidence="3 4" key="1">
    <citation type="journal article" date="2018" name="Evol. Lett.">
        <title>Horizontal gene cluster transfer increased hallucinogenic mushroom diversity.</title>
        <authorList>
            <person name="Reynolds H.T."/>
            <person name="Vijayakumar V."/>
            <person name="Gluck-Thaler E."/>
            <person name="Korotkin H.B."/>
            <person name="Matheny P.B."/>
            <person name="Slot J.C."/>
        </authorList>
    </citation>
    <scope>NUCLEOTIDE SEQUENCE [LARGE SCALE GENOMIC DNA]</scope>
    <source>
        <strain evidence="3 4">2629</strain>
    </source>
</reference>